<dbReference type="EMBL" id="JACCBU010000001">
    <property type="protein sequence ID" value="NYE70608.1"/>
    <property type="molecule type" value="Genomic_DNA"/>
</dbReference>
<reference evidence="6 7" key="1">
    <citation type="submission" date="2020-07" db="EMBL/GenBank/DDBJ databases">
        <title>Sequencing the genomes of 1000 actinobacteria strains.</title>
        <authorList>
            <person name="Klenk H.-P."/>
        </authorList>
    </citation>
    <scope>NUCLEOTIDE SEQUENCE [LARGE SCALE GENOMIC DNA]</scope>
    <source>
        <strain evidence="6 7">DSM 22083</strain>
    </source>
</reference>
<evidence type="ECO:0000256" key="4">
    <source>
        <dbReference type="PIRSR" id="PIRSR006806-1"/>
    </source>
</evidence>
<evidence type="ECO:0000256" key="5">
    <source>
        <dbReference type="RuleBase" id="RU361279"/>
    </source>
</evidence>
<dbReference type="InterPro" id="IPR002698">
    <property type="entry name" value="FTHF_cligase"/>
</dbReference>
<dbReference type="AlphaFoldDB" id="A0A7Y9I5E1"/>
<dbReference type="PANTHER" id="PTHR23407">
    <property type="entry name" value="ATPASE INHIBITOR/5-FORMYLTETRAHYDROFOLATE CYCLO-LIGASE"/>
    <property type="match status" value="1"/>
</dbReference>
<keyword evidence="3 4" id="KW-0067">ATP-binding</keyword>
<feature type="binding site" evidence="4">
    <location>
        <begin position="149"/>
        <end position="157"/>
    </location>
    <ligand>
        <name>ATP</name>
        <dbReference type="ChEBI" id="CHEBI:30616"/>
    </ligand>
</feature>
<comment type="caution">
    <text evidence="6">The sequence shown here is derived from an EMBL/GenBank/DDBJ whole genome shotgun (WGS) entry which is preliminary data.</text>
</comment>
<dbReference type="NCBIfam" id="TIGR02727">
    <property type="entry name" value="MTHFS_bact"/>
    <property type="match status" value="1"/>
</dbReference>
<comment type="catalytic activity">
    <reaction evidence="5">
        <text>(6S)-5-formyl-5,6,7,8-tetrahydrofolate + ATP = (6R)-5,10-methenyltetrahydrofolate + ADP + phosphate</text>
        <dbReference type="Rhea" id="RHEA:10488"/>
        <dbReference type="ChEBI" id="CHEBI:30616"/>
        <dbReference type="ChEBI" id="CHEBI:43474"/>
        <dbReference type="ChEBI" id="CHEBI:57455"/>
        <dbReference type="ChEBI" id="CHEBI:57457"/>
        <dbReference type="ChEBI" id="CHEBI:456216"/>
        <dbReference type="EC" id="6.3.3.2"/>
    </reaction>
</comment>
<comment type="similarity">
    <text evidence="1 5">Belongs to the 5-formyltetrahydrofolate cyclo-ligase family.</text>
</comment>
<evidence type="ECO:0000256" key="2">
    <source>
        <dbReference type="ARBA" id="ARBA00022741"/>
    </source>
</evidence>
<dbReference type="InterPro" id="IPR037171">
    <property type="entry name" value="NagB/RpiA_transferase-like"/>
</dbReference>
<organism evidence="6 7">
    <name type="scientific">Microlunatus parietis</name>
    <dbReference type="NCBI Taxonomy" id="682979"/>
    <lineage>
        <taxon>Bacteria</taxon>
        <taxon>Bacillati</taxon>
        <taxon>Actinomycetota</taxon>
        <taxon>Actinomycetes</taxon>
        <taxon>Propionibacteriales</taxon>
        <taxon>Propionibacteriaceae</taxon>
        <taxon>Microlunatus</taxon>
    </lineage>
</organism>
<dbReference type="Gene3D" id="3.40.50.10420">
    <property type="entry name" value="NagB/RpiA/CoA transferase-like"/>
    <property type="match status" value="1"/>
</dbReference>
<feature type="binding site" evidence="4">
    <location>
        <position position="66"/>
    </location>
    <ligand>
        <name>substrate</name>
    </ligand>
</feature>
<comment type="cofactor">
    <cofactor evidence="5">
        <name>Mg(2+)</name>
        <dbReference type="ChEBI" id="CHEBI:18420"/>
    </cofactor>
</comment>
<dbReference type="GO" id="GO:0005524">
    <property type="term" value="F:ATP binding"/>
    <property type="evidence" value="ECO:0007669"/>
    <property type="project" value="UniProtKB-KW"/>
</dbReference>
<dbReference type="PANTHER" id="PTHR23407:SF1">
    <property type="entry name" value="5-FORMYLTETRAHYDROFOLATE CYCLO-LIGASE"/>
    <property type="match status" value="1"/>
</dbReference>
<sequence>MPQAGDVEALNGAKAVLRNAVLLRRDTRSDEERRANDEARFGLIQRTLLDRGPLDKLACYLSSDTEPGTLQLVAWLAAQGVEVLLPVLTDGDGGLLPGPAWAWYTGPDALRTGRKSILEPTGEVLGPEAVREAEVIICPALAADPAGQRLGRGAGWYDQALAELPDDAEVWTLINDDELLNELPAQEWDRPVRRIITQTRVIDC</sequence>
<dbReference type="GO" id="GO:0009396">
    <property type="term" value="P:folic acid-containing compound biosynthetic process"/>
    <property type="evidence" value="ECO:0007669"/>
    <property type="project" value="TreeGrafter"/>
</dbReference>
<evidence type="ECO:0000256" key="1">
    <source>
        <dbReference type="ARBA" id="ARBA00010638"/>
    </source>
</evidence>
<dbReference type="InterPro" id="IPR024185">
    <property type="entry name" value="FTHF_cligase-like_sf"/>
</dbReference>
<keyword evidence="6" id="KW-0436">Ligase</keyword>
<keyword evidence="5" id="KW-0460">Magnesium</keyword>
<dbReference type="Pfam" id="PF01812">
    <property type="entry name" value="5-FTHF_cyc-lig"/>
    <property type="match status" value="1"/>
</dbReference>
<dbReference type="GO" id="GO:0030272">
    <property type="term" value="F:5-formyltetrahydrofolate cyclo-ligase activity"/>
    <property type="evidence" value="ECO:0007669"/>
    <property type="project" value="UniProtKB-EC"/>
</dbReference>
<gene>
    <name evidence="6" type="ORF">BKA15_001937</name>
</gene>
<protein>
    <recommendedName>
        <fullName evidence="5">5-formyltetrahydrofolate cyclo-ligase</fullName>
        <ecNumber evidence="5">6.3.3.2</ecNumber>
    </recommendedName>
</protein>
<keyword evidence="2 4" id="KW-0547">Nucleotide-binding</keyword>
<dbReference type="PIRSF" id="PIRSF006806">
    <property type="entry name" value="FTHF_cligase"/>
    <property type="match status" value="1"/>
</dbReference>
<feature type="binding site" evidence="4">
    <location>
        <begin position="14"/>
        <end position="18"/>
    </location>
    <ligand>
        <name>ATP</name>
        <dbReference type="ChEBI" id="CHEBI:30616"/>
    </ligand>
</feature>
<dbReference type="GO" id="GO:0046872">
    <property type="term" value="F:metal ion binding"/>
    <property type="evidence" value="ECO:0007669"/>
    <property type="project" value="UniProtKB-KW"/>
</dbReference>
<dbReference type="RefSeq" id="WP_179750190.1">
    <property type="nucleotide sequence ID" value="NZ_JACCBU010000001.1"/>
</dbReference>
<dbReference type="Proteomes" id="UP000569914">
    <property type="component" value="Unassembled WGS sequence"/>
</dbReference>
<dbReference type="GO" id="GO:0035999">
    <property type="term" value="P:tetrahydrofolate interconversion"/>
    <property type="evidence" value="ECO:0007669"/>
    <property type="project" value="TreeGrafter"/>
</dbReference>
<name>A0A7Y9I5E1_9ACTN</name>
<proteinExistence type="inferred from homology"/>
<evidence type="ECO:0000256" key="3">
    <source>
        <dbReference type="ARBA" id="ARBA00022840"/>
    </source>
</evidence>
<keyword evidence="7" id="KW-1185">Reference proteome</keyword>
<evidence type="ECO:0000313" key="6">
    <source>
        <dbReference type="EMBL" id="NYE70608.1"/>
    </source>
</evidence>
<keyword evidence="5" id="KW-0479">Metal-binding</keyword>
<accession>A0A7Y9I5E1</accession>
<dbReference type="EC" id="6.3.3.2" evidence="5"/>
<dbReference type="SUPFAM" id="SSF100950">
    <property type="entry name" value="NagB/RpiA/CoA transferase-like"/>
    <property type="match status" value="1"/>
</dbReference>
<feature type="binding site" evidence="4">
    <location>
        <position position="61"/>
    </location>
    <ligand>
        <name>substrate</name>
    </ligand>
</feature>
<evidence type="ECO:0000313" key="7">
    <source>
        <dbReference type="Proteomes" id="UP000569914"/>
    </source>
</evidence>